<dbReference type="GO" id="GO:0000155">
    <property type="term" value="F:phosphorelay sensor kinase activity"/>
    <property type="evidence" value="ECO:0007669"/>
    <property type="project" value="InterPro"/>
</dbReference>
<sequence length="990" mass="112884">MEKGEIEVEMTVQQEVQVPVVGVEVLYALVDLNPEPMALTHQGGTLLSVNEALEQLLGHEKSTLLLLGLEPLSDLGEGEWRLIRQESQLQGICQRELHLRHQDGAMIPVQLLAKTVQTLEGDTLVSLHVRDQREIKALEEKLEQQQIATTESLHDMGMVLKHSADLICTFDLEGRFLRVNQACETILGYKAEELVNRHYTEFIYEDDIASTLQDTEKVKHVKTTTNFKNRYRHKNGNLVHLSWSSSRSETVGKAYCIARDITELIKVDQIQKESEERLQALLQQGSDMIGILDIQGGYLFASSNVARILGISPEDFIGRNAFEYIHPDFHEEVIACLTKVLNGEEVNTMPYQFKDGRGEWRWLESHATNCLDQPSINGIIVNTRDITDRRKAELQLEENNQRFKALFDYNPDAVYSLDTEGNYTSANSVALKFFGLSPEELQKKHLFEFASQDNLEETKRDFAKVLSGEPISSEAAMKGPNNEDLYFSFTEIPIIIHGKVVGVHGIAKDISVAKRQQLLQEATANRLNTILESIRDAFFTIDKDWRFTYINQEFDKVLGVNSKGWLGLDMREIFPVTEFEGFYQHYQQALATGEAVHFEMFSPNIKLWLDVNAYPSEEGLSIYFKEITSRKTAEAELKKLSWVASKTVNSVYITDDQSRIEWVNDGFIRVTGYTLQEMKGQRPGDLLAGPETALDEVRQIRDKLKFEEPFVQEVQNRNKNGELYWSKLDVTPIFDEQSGGKKFIVIETVITEQKKAEQERMLLTEELLRRNRHLEQFTYIVSHNLRSPVANILGLTALFNYQQDMENQKLILDRLKQTAQNLDTILRDLNDLLSMQGEVNDAREKIDLRELVEQVLQILPDTTKPRVQIELNGLEKIHSARSYVSSILSNLVSNAVKYKAPQRELQIKISAEQVEDLFCFTVEDNGLGIDLKKEQGNLFGLYKRFHFHVTGKGLGLYLVKTQAEALGGYVTVESQVGKGSSFKVYIKNLA</sequence>
<evidence type="ECO:0000256" key="3">
    <source>
        <dbReference type="ARBA" id="ARBA00022553"/>
    </source>
</evidence>
<dbReference type="Gene3D" id="1.10.287.130">
    <property type="match status" value="1"/>
</dbReference>
<dbReference type="CDD" id="cd00130">
    <property type="entry name" value="PAS"/>
    <property type="match status" value="5"/>
</dbReference>
<keyword evidence="4" id="KW-0808">Transferase</keyword>
<feature type="domain" description="PAC" evidence="9">
    <location>
        <begin position="710"/>
        <end position="762"/>
    </location>
</feature>
<gene>
    <name evidence="10" type="ORF">GU926_05665</name>
</gene>
<keyword evidence="11" id="KW-1185">Reference proteome</keyword>
<protein>
    <recommendedName>
        <fullName evidence="2">histidine kinase</fullName>
        <ecNumber evidence="2">2.7.13.3</ecNumber>
    </recommendedName>
</protein>
<dbReference type="InterPro" id="IPR003661">
    <property type="entry name" value="HisK_dim/P_dom"/>
</dbReference>
<dbReference type="InterPro" id="IPR003594">
    <property type="entry name" value="HATPase_dom"/>
</dbReference>
<comment type="catalytic activity">
    <reaction evidence="1">
        <text>ATP + protein L-histidine = ADP + protein N-phospho-L-histidine.</text>
        <dbReference type="EC" id="2.7.13.3"/>
    </reaction>
</comment>
<feature type="domain" description="Histidine kinase" evidence="7">
    <location>
        <begin position="780"/>
        <end position="990"/>
    </location>
</feature>
<dbReference type="PROSITE" id="PS50113">
    <property type="entry name" value="PAC"/>
    <property type="match status" value="2"/>
</dbReference>
<evidence type="ECO:0000259" key="7">
    <source>
        <dbReference type="PROSITE" id="PS50109"/>
    </source>
</evidence>
<dbReference type="SUPFAM" id="SSF55785">
    <property type="entry name" value="PYP-like sensor domain (PAS domain)"/>
    <property type="match status" value="6"/>
</dbReference>
<dbReference type="Pfam" id="PF00512">
    <property type="entry name" value="HisKA"/>
    <property type="match status" value="1"/>
</dbReference>
<dbReference type="SMART" id="SM00086">
    <property type="entry name" value="PAC"/>
    <property type="match status" value="5"/>
</dbReference>
<dbReference type="RefSeq" id="WP_160689854.1">
    <property type="nucleotide sequence ID" value="NZ_CP047897.1"/>
</dbReference>
<feature type="domain" description="PAS" evidence="8">
    <location>
        <begin position="399"/>
        <end position="469"/>
    </location>
</feature>
<dbReference type="EMBL" id="CP047897">
    <property type="protein sequence ID" value="QHL86950.1"/>
    <property type="molecule type" value="Genomic_DNA"/>
</dbReference>
<evidence type="ECO:0000259" key="9">
    <source>
        <dbReference type="PROSITE" id="PS50113"/>
    </source>
</evidence>
<dbReference type="PROSITE" id="PS50109">
    <property type="entry name" value="HIS_KIN"/>
    <property type="match status" value="1"/>
</dbReference>
<feature type="domain" description="PAS" evidence="8">
    <location>
        <begin position="152"/>
        <end position="207"/>
    </location>
</feature>
<dbReference type="Gene3D" id="3.30.450.20">
    <property type="entry name" value="PAS domain"/>
    <property type="match status" value="6"/>
</dbReference>
<feature type="coiled-coil region" evidence="6">
    <location>
        <begin position="798"/>
        <end position="832"/>
    </location>
</feature>
<evidence type="ECO:0000256" key="1">
    <source>
        <dbReference type="ARBA" id="ARBA00000085"/>
    </source>
</evidence>
<evidence type="ECO:0000256" key="4">
    <source>
        <dbReference type="ARBA" id="ARBA00022679"/>
    </source>
</evidence>
<dbReference type="Gene3D" id="3.30.565.10">
    <property type="entry name" value="Histidine kinase-like ATPase, C-terminal domain"/>
    <property type="match status" value="1"/>
</dbReference>
<dbReference type="KEGG" id="nib:GU926_05665"/>
<keyword evidence="5" id="KW-0418">Kinase</keyword>
<dbReference type="SMART" id="SM00091">
    <property type="entry name" value="PAS"/>
    <property type="match status" value="6"/>
</dbReference>
<dbReference type="SMART" id="SM00387">
    <property type="entry name" value="HATPase_c"/>
    <property type="match status" value="1"/>
</dbReference>
<dbReference type="Pfam" id="PF13426">
    <property type="entry name" value="PAS_9"/>
    <property type="match status" value="2"/>
</dbReference>
<dbReference type="InterPro" id="IPR005467">
    <property type="entry name" value="His_kinase_dom"/>
</dbReference>
<dbReference type="Pfam" id="PF13188">
    <property type="entry name" value="PAS_8"/>
    <property type="match status" value="1"/>
</dbReference>
<dbReference type="PROSITE" id="PS50112">
    <property type="entry name" value="PAS"/>
    <property type="match status" value="5"/>
</dbReference>
<evidence type="ECO:0000313" key="10">
    <source>
        <dbReference type="EMBL" id="QHL86950.1"/>
    </source>
</evidence>
<dbReference type="InterPro" id="IPR052162">
    <property type="entry name" value="Sensor_kinase/Photoreceptor"/>
</dbReference>
<evidence type="ECO:0000256" key="6">
    <source>
        <dbReference type="SAM" id="Coils"/>
    </source>
</evidence>
<evidence type="ECO:0000313" key="11">
    <source>
        <dbReference type="Proteomes" id="UP000464214"/>
    </source>
</evidence>
<dbReference type="PANTHER" id="PTHR43304">
    <property type="entry name" value="PHYTOCHROME-LIKE PROTEIN CPH1"/>
    <property type="match status" value="1"/>
</dbReference>
<evidence type="ECO:0000259" key="8">
    <source>
        <dbReference type="PROSITE" id="PS50112"/>
    </source>
</evidence>
<dbReference type="Pfam" id="PF08448">
    <property type="entry name" value="PAS_4"/>
    <property type="match status" value="3"/>
</dbReference>
<feature type="domain" description="PAC" evidence="9">
    <location>
        <begin position="347"/>
        <end position="398"/>
    </location>
</feature>
<dbReference type="Proteomes" id="UP000464214">
    <property type="component" value="Chromosome"/>
</dbReference>
<feature type="domain" description="PAS" evidence="8">
    <location>
        <begin position="523"/>
        <end position="593"/>
    </location>
</feature>
<evidence type="ECO:0000256" key="5">
    <source>
        <dbReference type="ARBA" id="ARBA00022777"/>
    </source>
</evidence>
<dbReference type="CDD" id="cd00082">
    <property type="entry name" value="HisKA"/>
    <property type="match status" value="1"/>
</dbReference>
<dbReference type="PANTHER" id="PTHR43304:SF1">
    <property type="entry name" value="PAC DOMAIN-CONTAINING PROTEIN"/>
    <property type="match status" value="1"/>
</dbReference>
<keyword evidence="3" id="KW-0597">Phosphoprotein</keyword>
<dbReference type="NCBIfam" id="TIGR00229">
    <property type="entry name" value="sensory_box"/>
    <property type="match status" value="6"/>
</dbReference>
<dbReference type="InterPro" id="IPR004358">
    <property type="entry name" value="Sig_transdc_His_kin-like_C"/>
</dbReference>
<dbReference type="InterPro" id="IPR036097">
    <property type="entry name" value="HisK_dim/P_sf"/>
</dbReference>
<dbReference type="InterPro" id="IPR013656">
    <property type="entry name" value="PAS_4"/>
</dbReference>
<dbReference type="InterPro" id="IPR036890">
    <property type="entry name" value="HATPase_C_sf"/>
</dbReference>
<dbReference type="InterPro" id="IPR000700">
    <property type="entry name" value="PAS-assoc_C"/>
</dbReference>
<keyword evidence="6" id="KW-0175">Coiled coil</keyword>
<dbReference type="InterPro" id="IPR001610">
    <property type="entry name" value="PAC"/>
</dbReference>
<organism evidence="10 11">
    <name type="scientific">Nibribacter ruber</name>
    <dbReference type="NCBI Taxonomy" id="2698458"/>
    <lineage>
        <taxon>Bacteria</taxon>
        <taxon>Pseudomonadati</taxon>
        <taxon>Bacteroidota</taxon>
        <taxon>Cytophagia</taxon>
        <taxon>Cytophagales</taxon>
        <taxon>Hymenobacteraceae</taxon>
        <taxon>Nibribacter</taxon>
    </lineage>
</organism>
<dbReference type="SMART" id="SM00388">
    <property type="entry name" value="HisKA"/>
    <property type="match status" value="1"/>
</dbReference>
<proteinExistence type="predicted"/>
<dbReference type="PRINTS" id="PR00344">
    <property type="entry name" value="BCTRLSENSOR"/>
</dbReference>
<dbReference type="SUPFAM" id="SSF47384">
    <property type="entry name" value="Homodimeric domain of signal transducing histidine kinase"/>
    <property type="match status" value="1"/>
</dbReference>
<reference evidence="10 11" key="1">
    <citation type="submission" date="2020-01" db="EMBL/GenBank/DDBJ databases">
        <authorList>
            <person name="Kim M."/>
        </authorList>
    </citation>
    <scope>NUCLEOTIDE SEQUENCE [LARGE SCALE GENOMIC DNA]</scope>
    <source>
        <strain evidence="10 11">BT10</strain>
    </source>
</reference>
<dbReference type="InterPro" id="IPR035965">
    <property type="entry name" value="PAS-like_dom_sf"/>
</dbReference>
<dbReference type="SUPFAM" id="SSF55874">
    <property type="entry name" value="ATPase domain of HSP90 chaperone/DNA topoisomerase II/histidine kinase"/>
    <property type="match status" value="1"/>
</dbReference>
<dbReference type="Pfam" id="PF02518">
    <property type="entry name" value="HATPase_c"/>
    <property type="match status" value="1"/>
</dbReference>
<name>A0A6P1NV70_9BACT</name>
<dbReference type="EC" id="2.7.13.3" evidence="2"/>
<feature type="domain" description="PAS" evidence="8">
    <location>
        <begin position="274"/>
        <end position="344"/>
    </location>
</feature>
<dbReference type="AlphaFoldDB" id="A0A6P1NV70"/>
<feature type="domain" description="PAS" evidence="8">
    <location>
        <begin position="636"/>
        <end position="681"/>
    </location>
</feature>
<evidence type="ECO:0000256" key="2">
    <source>
        <dbReference type="ARBA" id="ARBA00012438"/>
    </source>
</evidence>
<accession>A0A6P1NV70</accession>
<dbReference type="InterPro" id="IPR000014">
    <property type="entry name" value="PAS"/>
</dbReference>